<dbReference type="InterPro" id="IPR015927">
    <property type="entry name" value="Peptidase_S24_S26A/B/C"/>
</dbReference>
<dbReference type="AlphaFoldDB" id="A0A2N9Y3K8"/>
<keyword evidence="1" id="KW-0805">Transcription regulation</keyword>
<sequence>MDNRTKRLLYLIERDFEGSQTKFARAINRSNAQVNALVKERKPIGDALALNIEKTLNLGIGWFDIPIEKIEDQETQIENVANSNSTVNSQSSIGLIESADTTIPLDRTEVELPLYTDIRLKAKNGFTEDIQNYNNQNLRFSRLTLSKNNINPSYAICILADGNSMAPAIPNGAAVGINCEDKILRDDILYAINHNGLLKIRILRKKSSNSVLLQSYNTNAYPDEEVNLEDIIIIGRVFWWSAFI</sequence>
<evidence type="ECO:0000256" key="1">
    <source>
        <dbReference type="ARBA" id="ARBA00023015"/>
    </source>
</evidence>
<dbReference type="Gene3D" id="2.10.109.10">
    <property type="entry name" value="Umud Fragment, subunit A"/>
    <property type="match status" value="1"/>
</dbReference>
<dbReference type="InterPro" id="IPR036286">
    <property type="entry name" value="LexA/Signal_pep-like_sf"/>
</dbReference>
<dbReference type="EMBL" id="MEIV01000053">
    <property type="protein sequence ID" value="PIT62045.1"/>
    <property type="molecule type" value="Genomic_DNA"/>
</dbReference>
<protein>
    <recommendedName>
        <fullName evidence="4">Peptidase S24/S26A/S26B/S26C domain-containing protein</fullName>
    </recommendedName>
</protein>
<dbReference type="Proteomes" id="UP000231094">
    <property type="component" value="Unassembled WGS sequence"/>
</dbReference>
<comment type="caution">
    <text evidence="5">The sequence shown here is derived from an EMBL/GenBank/DDBJ whole genome shotgun (WGS) entry which is preliminary data.</text>
</comment>
<keyword evidence="3" id="KW-0804">Transcription</keyword>
<name>A0A2N9Y3K8_9NEIS</name>
<dbReference type="InterPro" id="IPR039418">
    <property type="entry name" value="LexA-like"/>
</dbReference>
<keyword evidence="2" id="KW-0238">DNA-binding</keyword>
<accession>A0A2N9Y3K8</accession>
<evidence type="ECO:0000259" key="4">
    <source>
        <dbReference type="Pfam" id="PF00717"/>
    </source>
</evidence>
<reference evidence="5 6" key="1">
    <citation type="journal article" date="2017" name="MBio">
        <title>Type VI secretion-mediated competition in the bee gut microbiome.</title>
        <authorList>
            <person name="Steele M.I."/>
            <person name="Kwong W.K."/>
            <person name="Powell J.E."/>
            <person name="Whiteley M."/>
            <person name="Moran N.A."/>
        </authorList>
    </citation>
    <scope>NUCLEOTIDE SEQUENCE [LARGE SCALE GENOMIC DNA]</scope>
    <source>
        <strain evidence="5 6">PEB0171</strain>
    </source>
</reference>
<dbReference type="PANTHER" id="PTHR40661">
    <property type="match status" value="1"/>
</dbReference>
<dbReference type="GO" id="GO:0003677">
    <property type="term" value="F:DNA binding"/>
    <property type="evidence" value="ECO:0007669"/>
    <property type="project" value="UniProtKB-KW"/>
</dbReference>
<dbReference type="Pfam" id="PF00717">
    <property type="entry name" value="Peptidase_S24"/>
    <property type="match status" value="1"/>
</dbReference>
<gene>
    <name evidence="5" type="ORF">BHC47_06025</name>
</gene>
<dbReference type="CDD" id="cd06529">
    <property type="entry name" value="S24_LexA-like"/>
    <property type="match status" value="1"/>
</dbReference>
<organism evidence="5 6">
    <name type="scientific">Snodgrassella alvi</name>
    <dbReference type="NCBI Taxonomy" id="1196083"/>
    <lineage>
        <taxon>Bacteria</taxon>
        <taxon>Pseudomonadati</taxon>
        <taxon>Pseudomonadota</taxon>
        <taxon>Betaproteobacteria</taxon>
        <taxon>Neisseriales</taxon>
        <taxon>Neisseriaceae</taxon>
        <taxon>Snodgrassella</taxon>
    </lineage>
</organism>
<evidence type="ECO:0000256" key="3">
    <source>
        <dbReference type="ARBA" id="ARBA00023163"/>
    </source>
</evidence>
<dbReference type="PANTHER" id="PTHR40661:SF2">
    <property type="entry name" value="HTH-TYPE TRANSCRIPTIONAL REGULATOR PRTR"/>
    <property type="match status" value="1"/>
</dbReference>
<proteinExistence type="predicted"/>
<evidence type="ECO:0000313" key="6">
    <source>
        <dbReference type="Proteomes" id="UP000231094"/>
    </source>
</evidence>
<feature type="domain" description="Peptidase S24/S26A/S26B/S26C" evidence="4">
    <location>
        <begin position="125"/>
        <end position="238"/>
    </location>
</feature>
<dbReference type="RefSeq" id="WP_100117030.1">
    <property type="nucleotide sequence ID" value="NZ_MEIV01000053.1"/>
</dbReference>
<evidence type="ECO:0000256" key="2">
    <source>
        <dbReference type="ARBA" id="ARBA00023125"/>
    </source>
</evidence>
<evidence type="ECO:0000313" key="5">
    <source>
        <dbReference type="EMBL" id="PIT62045.1"/>
    </source>
</evidence>
<dbReference type="SUPFAM" id="SSF51306">
    <property type="entry name" value="LexA/Signal peptidase"/>
    <property type="match status" value="1"/>
</dbReference>